<feature type="region of interest" description="Disordered" evidence="1">
    <location>
        <begin position="1"/>
        <end position="41"/>
    </location>
</feature>
<proteinExistence type="predicted"/>
<feature type="region of interest" description="Disordered" evidence="1">
    <location>
        <begin position="57"/>
        <end position="82"/>
    </location>
</feature>
<feature type="compositionally biased region" description="Low complexity" evidence="1">
    <location>
        <begin position="57"/>
        <end position="70"/>
    </location>
</feature>
<feature type="non-terminal residue" evidence="3">
    <location>
        <position position="171"/>
    </location>
</feature>
<keyword evidence="2" id="KW-0472">Membrane</keyword>
<evidence type="ECO:0000313" key="4">
    <source>
        <dbReference type="Proteomes" id="UP000075635"/>
    </source>
</evidence>
<dbReference type="AlphaFoldDB" id="A0A150R855"/>
<gene>
    <name evidence="3" type="ORF">BE17_09335</name>
</gene>
<evidence type="ECO:0000256" key="2">
    <source>
        <dbReference type="SAM" id="Phobius"/>
    </source>
</evidence>
<protein>
    <submittedName>
        <fullName evidence="3">Uncharacterized protein</fullName>
    </submittedName>
</protein>
<feature type="non-terminal residue" evidence="3">
    <location>
        <position position="1"/>
    </location>
</feature>
<dbReference type="EMBL" id="JEMB01003049">
    <property type="protein sequence ID" value="KYF76116.1"/>
    <property type="molecule type" value="Genomic_DNA"/>
</dbReference>
<sequence length="171" mass="17369">ASLASSAAGASSAAAQEEESPVSLEPISFEEIAVPAQPTQTPPRLIIAPSLQADIQPDAPAVPVSSQPAPRDGKPLGASVPRVLPAAGMPATKVLAAADPRGARAALSARFGRGGSRSLAHDVGEVTAVDRSYETAQRHKRLQLIVAGAAMFCVAIGVIALVTRGGDERHT</sequence>
<feature type="transmembrane region" description="Helical" evidence="2">
    <location>
        <begin position="142"/>
        <end position="162"/>
    </location>
</feature>
<evidence type="ECO:0000313" key="3">
    <source>
        <dbReference type="EMBL" id="KYF76116.1"/>
    </source>
</evidence>
<reference evidence="3 4" key="1">
    <citation type="submission" date="2014-02" db="EMBL/GenBank/DDBJ databases">
        <title>The small core and large imbalanced accessory genome model reveals a collaborative survival strategy of Sorangium cellulosum strains in nature.</title>
        <authorList>
            <person name="Han K."/>
            <person name="Peng R."/>
            <person name="Blom J."/>
            <person name="Li Y.-Z."/>
        </authorList>
    </citation>
    <scope>NUCLEOTIDE SEQUENCE [LARGE SCALE GENOMIC DNA]</scope>
    <source>
        <strain evidence="3 4">So0011-07</strain>
    </source>
</reference>
<comment type="caution">
    <text evidence="3">The sequence shown here is derived from an EMBL/GenBank/DDBJ whole genome shotgun (WGS) entry which is preliminary data.</text>
</comment>
<dbReference type="Proteomes" id="UP000075635">
    <property type="component" value="Unassembled WGS sequence"/>
</dbReference>
<accession>A0A150R855</accession>
<evidence type="ECO:0000256" key="1">
    <source>
        <dbReference type="SAM" id="MobiDB-lite"/>
    </source>
</evidence>
<keyword evidence="2" id="KW-0812">Transmembrane</keyword>
<feature type="compositionally biased region" description="Low complexity" evidence="1">
    <location>
        <begin position="1"/>
        <end position="15"/>
    </location>
</feature>
<keyword evidence="2" id="KW-1133">Transmembrane helix</keyword>
<name>A0A150R855_SORCE</name>
<organism evidence="3 4">
    <name type="scientific">Sorangium cellulosum</name>
    <name type="common">Polyangium cellulosum</name>
    <dbReference type="NCBI Taxonomy" id="56"/>
    <lineage>
        <taxon>Bacteria</taxon>
        <taxon>Pseudomonadati</taxon>
        <taxon>Myxococcota</taxon>
        <taxon>Polyangia</taxon>
        <taxon>Polyangiales</taxon>
        <taxon>Polyangiaceae</taxon>
        <taxon>Sorangium</taxon>
    </lineage>
</organism>